<dbReference type="SUPFAM" id="SSF56349">
    <property type="entry name" value="DNA breaking-rejoining enzymes"/>
    <property type="match status" value="1"/>
</dbReference>
<dbReference type="Gene3D" id="1.10.443.10">
    <property type="entry name" value="Intergrase catalytic core"/>
    <property type="match status" value="1"/>
</dbReference>
<keyword evidence="1" id="KW-0229">DNA integration</keyword>
<dbReference type="InterPro" id="IPR044068">
    <property type="entry name" value="CB"/>
</dbReference>
<dbReference type="InterPro" id="IPR013762">
    <property type="entry name" value="Integrase-like_cat_sf"/>
</dbReference>
<evidence type="ECO:0000259" key="5">
    <source>
        <dbReference type="PROSITE" id="PS51898"/>
    </source>
</evidence>
<dbReference type="EMBL" id="RJVQ01000002">
    <property type="protein sequence ID" value="RQW64004.1"/>
    <property type="molecule type" value="Genomic_DNA"/>
</dbReference>
<dbReference type="AlphaFoldDB" id="A0A3N9TJA1"/>
<dbReference type="PROSITE" id="PS51898">
    <property type="entry name" value="TYR_RECOMBINASE"/>
    <property type="match status" value="1"/>
</dbReference>
<comment type="caution">
    <text evidence="7">The sequence shown here is derived from an EMBL/GenBank/DDBJ whole genome shotgun (WGS) entry which is preliminary data.</text>
</comment>
<sequence length="357" mass="40879">MSVRNLKDNSKKPWLCECYPSGRSGKRVRKRFATKGEAAAYEKFIMREVNDKPWMGDKPDHRRMSELLEVWWNTHGHTLASGKKMYGKISQIIGDLGDPIASTFSARQYLDFRAHRLNQLRKSDTLELSPATQNNQLALLGGLFNRLIKYKQWNFPNPLAEIEPIRTQQRELAYLHEEDIPVFLEELGSIVARSVSISQIVLIAKICLATGSRIEEALTLKCSQVSKYKLTFSNTKGKRVRSVPISESLYNEILDNAVSGHDVFSTNYGSAHRHIKRSLPPYVPDGQATHILRHTFATHFMINGGDILILQRILGHQKIEQTMVYAHFSPDHLIQAVYLNPLENRAKEWRQNGDTHY</sequence>
<evidence type="ECO:0000256" key="2">
    <source>
        <dbReference type="ARBA" id="ARBA00023125"/>
    </source>
</evidence>
<keyword evidence="2 4" id="KW-0238">DNA-binding</keyword>
<keyword evidence="3" id="KW-0233">DNA recombination</keyword>
<reference evidence="7 8" key="1">
    <citation type="submission" date="2018-11" db="EMBL/GenBank/DDBJ databases">
        <title>Vibrio LJC006 sp. nov., isolated from seawater during the bloom of the enteromorpha.</title>
        <authorList>
            <person name="Liang J."/>
        </authorList>
    </citation>
    <scope>NUCLEOTIDE SEQUENCE [LARGE SCALE GENOMIC DNA]</scope>
    <source>
        <strain evidence="7 8">LJC006</strain>
    </source>
</reference>
<evidence type="ECO:0000256" key="3">
    <source>
        <dbReference type="ARBA" id="ARBA00023172"/>
    </source>
</evidence>
<dbReference type="PROSITE" id="PS51900">
    <property type="entry name" value="CB"/>
    <property type="match status" value="1"/>
</dbReference>
<dbReference type="RefSeq" id="WP_124936126.1">
    <property type="nucleotide sequence ID" value="NZ_RJVQ01000002.1"/>
</dbReference>
<dbReference type="GO" id="GO:0003677">
    <property type="term" value="F:DNA binding"/>
    <property type="evidence" value="ECO:0007669"/>
    <property type="project" value="UniProtKB-UniRule"/>
</dbReference>
<dbReference type="InterPro" id="IPR057084">
    <property type="entry name" value="Int_N"/>
</dbReference>
<keyword evidence="8" id="KW-1185">Reference proteome</keyword>
<gene>
    <name evidence="7" type="ORF">EES38_05205</name>
</gene>
<dbReference type="OrthoDB" id="9795573at2"/>
<dbReference type="Pfam" id="PF00589">
    <property type="entry name" value="Phage_integrase"/>
    <property type="match status" value="1"/>
</dbReference>
<evidence type="ECO:0000256" key="1">
    <source>
        <dbReference type="ARBA" id="ARBA00022908"/>
    </source>
</evidence>
<evidence type="ECO:0000313" key="7">
    <source>
        <dbReference type="EMBL" id="RQW64004.1"/>
    </source>
</evidence>
<dbReference type="GO" id="GO:0006310">
    <property type="term" value="P:DNA recombination"/>
    <property type="evidence" value="ECO:0007669"/>
    <property type="project" value="UniProtKB-KW"/>
</dbReference>
<dbReference type="CDD" id="cd00796">
    <property type="entry name" value="INT_Rci_Hp1_C"/>
    <property type="match status" value="1"/>
</dbReference>
<organism evidence="7 8">
    <name type="scientific">Vibrio viridaestus</name>
    <dbReference type="NCBI Taxonomy" id="2487322"/>
    <lineage>
        <taxon>Bacteria</taxon>
        <taxon>Pseudomonadati</taxon>
        <taxon>Pseudomonadota</taxon>
        <taxon>Gammaproteobacteria</taxon>
        <taxon>Vibrionales</taxon>
        <taxon>Vibrionaceae</taxon>
        <taxon>Vibrio</taxon>
    </lineage>
</organism>
<dbReference type="Pfam" id="PF24624">
    <property type="entry name" value="Int_N"/>
    <property type="match status" value="1"/>
</dbReference>
<dbReference type="InterPro" id="IPR011010">
    <property type="entry name" value="DNA_brk_join_enz"/>
</dbReference>
<evidence type="ECO:0000313" key="8">
    <source>
        <dbReference type="Proteomes" id="UP000281112"/>
    </source>
</evidence>
<dbReference type="PANTHER" id="PTHR30349:SF93">
    <property type="entry name" value="FELS-2 PROPHAGE PROTEIN"/>
    <property type="match status" value="1"/>
</dbReference>
<dbReference type="PANTHER" id="PTHR30349">
    <property type="entry name" value="PHAGE INTEGRASE-RELATED"/>
    <property type="match status" value="1"/>
</dbReference>
<accession>A0A3N9TJA1</accession>
<dbReference type="Proteomes" id="UP000281112">
    <property type="component" value="Unassembled WGS sequence"/>
</dbReference>
<dbReference type="InterPro" id="IPR002104">
    <property type="entry name" value="Integrase_catalytic"/>
</dbReference>
<dbReference type="InterPro" id="IPR050090">
    <property type="entry name" value="Tyrosine_recombinase_XerCD"/>
</dbReference>
<evidence type="ECO:0000256" key="4">
    <source>
        <dbReference type="PROSITE-ProRule" id="PRU01248"/>
    </source>
</evidence>
<feature type="domain" description="Core-binding (CB)" evidence="6">
    <location>
        <begin position="62"/>
        <end position="148"/>
    </location>
</feature>
<feature type="domain" description="Tyr recombinase" evidence="5">
    <location>
        <begin position="170"/>
        <end position="338"/>
    </location>
</feature>
<name>A0A3N9TJA1_9VIBR</name>
<proteinExistence type="predicted"/>
<evidence type="ECO:0000259" key="6">
    <source>
        <dbReference type="PROSITE" id="PS51900"/>
    </source>
</evidence>
<protein>
    <submittedName>
        <fullName evidence="7">Site-specific integrase</fullName>
    </submittedName>
</protein>
<dbReference type="GO" id="GO:0015074">
    <property type="term" value="P:DNA integration"/>
    <property type="evidence" value="ECO:0007669"/>
    <property type="project" value="UniProtKB-KW"/>
</dbReference>